<feature type="compositionally biased region" description="Low complexity" evidence="1">
    <location>
        <begin position="25"/>
        <end position="38"/>
    </location>
</feature>
<reference evidence="2" key="3">
    <citation type="submission" date="2021-01" db="EMBL/GenBank/DDBJ databases">
        <authorList>
            <consortium name="Genoscope - CEA"/>
            <person name="William W."/>
        </authorList>
    </citation>
    <scope>NUCLEOTIDE SEQUENCE</scope>
</reference>
<dbReference type="AlphaFoldDB" id="A0A078J4I9"/>
<feature type="region of interest" description="Disordered" evidence="1">
    <location>
        <begin position="1"/>
        <end position="58"/>
    </location>
</feature>
<reference evidence="3 4" key="1">
    <citation type="journal article" date="2014" name="Science">
        <title>Plant genetics. Early allopolyploid evolution in the post-Neolithic Brassica napus oilseed genome.</title>
        <authorList>
            <person name="Chalhoub B."/>
            <person name="Denoeud F."/>
            <person name="Liu S."/>
            <person name="Parkin I.A."/>
            <person name="Tang H."/>
            <person name="Wang X."/>
            <person name="Chiquet J."/>
            <person name="Belcram H."/>
            <person name="Tong C."/>
            <person name="Samans B."/>
            <person name="Correa M."/>
            <person name="Da Silva C."/>
            <person name="Just J."/>
            <person name="Falentin C."/>
            <person name="Koh C.S."/>
            <person name="Le Clainche I."/>
            <person name="Bernard M."/>
            <person name="Bento P."/>
            <person name="Noel B."/>
            <person name="Labadie K."/>
            <person name="Alberti A."/>
            <person name="Charles M."/>
            <person name="Arnaud D."/>
            <person name="Guo H."/>
            <person name="Daviaud C."/>
            <person name="Alamery S."/>
            <person name="Jabbari K."/>
            <person name="Zhao M."/>
            <person name="Edger P.P."/>
            <person name="Chelaifa H."/>
            <person name="Tack D."/>
            <person name="Lassalle G."/>
            <person name="Mestiri I."/>
            <person name="Schnel N."/>
            <person name="Le Paslier M.C."/>
            <person name="Fan G."/>
            <person name="Renault V."/>
            <person name="Bayer P.E."/>
            <person name="Golicz A.A."/>
            <person name="Manoli S."/>
            <person name="Lee T.H."/>
            <person name="Thi V.H."/>
            <person name="Chalabi S."/>
            <person name="Hu Q."/>
            <person name="Fan C."/>
            <person name="Tollenaere R."/>
            <person name="Lu Y."/>
            <person name="Battail C."/>
            <person name="Shen J."/>
            <person name="Sidebottom C.H."/>
            <person name="Wang X."/>
            <person name="Canaguier A."/>
            <person name="Chauveau A."/>
            <person name="Berard A."/>
            <person name="Deniot G."/>
            <person name="Guan M."/>
            <person name="Liu Z."/>
            <person name="Sun F."/>
            <person name="Lim Y.P."/>
            <person name="Lyons E."/>
            <person name="Town C.D."/>
            <person name="Bancroft I."/>
            <person name="Wang X."/>
            <person name="Meng J."/>
            <person name="Ma J."/>
            <person name="Pires J.C."/>
            <person name="King G.J."/>
            <person name="Brunel D."/>
            <person name="Delourme R."/>
            <person name="Renard M."/>
            <person name="Aury J.M."/>
            <person name="Adams K.L."/>
            <person name="Batley J."/>
            <person name="Snowdon R.J."/>
            <person name="Tost J."/>
            <person name="Edwards D."/>
            <person name="Zhou Y."/>
            <person name="Hua W."/>
            <person name="Sharpe A.G."/>
            <person name="Paterson A.H."/>
            <person name="Guan C."/>
            <person name="Wincker P."/>
        </authorList>
    </citation>
    <scope>NUCLEOTIDE SEQUENCE [LARGE SCALE GENOMIC DNA]</scope>
    <source>
        <strain evidence="4">cv. Darmor-bzh</strain>
    </source>
</reference>
<evidence type="ECO:0000256" key="1">
    <source>
        <dbReference type="SAM" id="MobiDB-lite"/>
    </source>
</evidence>
<evidence type="ECO:0000313" key="3">
    <source>
        <dbReference type="EMBL" id="CDY57663.1"/>
    </source>
</evidence>
<gene>
    <name evidence="3" type="primary">BnaC01g15400D</name>
    <name evidence="2" type="ORF">DARMORV10_C01P18690.1</name>
    <name evidence="3" type="ORF">GSBRNA2T00022470001</name>
</gene>
<reference evidence="3" key="2">
    <citation type="submission" date="2014-06" db="EMBL/GenBank/DDBJ databases">
        <authorList>
            <person name="Genoscope - CEA"/>
        </authorList>
    </citation>
    <scope>NUCLEOTIDE SEQUENCE</scope>
</reference>
<dbReference type="Proteomes" id="UP001295469">
    <property type="component" value="Chromosome C01"/>
</dbReference>
<dbReference type="EMBL" id="LK033593">
    <property type="protein sequence ID" value="CDY57663.1"/>
    <property type="molecule type" value="Genomic_DNA"/>
</dbReference>
<dbReference type="Proteomes" id="UP000028999">
    <property type="component" value="Unassembled WGS sequence"/>
</dbReference>
<evidence type="ECO:0000313" key="2">
    <source>
        <dbReference type="EMBL" id="CAF2071148.1"/>
    </source>
</evidence>
<protein>
    <submittedName>
        <fullName evidence="2">(rape) hypothetical protein</fullName>
    </submittedName>
    <submittedName>
        <fullName evidence="3">BnaC01g15400D protein</fullName>
    </submittedName>
</protein>
<accession>A0A078J4I9</accession>
<dbReference type="EMBL" id="HG994365">
    <property type="protein sequence ID" value="CAF2071148.1"/>
    <property type="molecule type" value="Genomic_DNA"/>
</dbReference>
<keyword evidence="4" id="KW-1185">Reference proteome</keyword>
<feature type="compositionally biased region" description="Basic and acidic residues" evidence="1">
    <location>
        <begin position="46"/>
        <end position="58"/>
    </location>
</feature>
<name>A0A078J4I9_BRANA</name>
<sequence>MARNVSESPVRHRHSPRRSRREESSGLQSRRSSRSPSPRTKRLRRAQGEREEGRRAGK</sequence>
<dbReference type="Gramene" id="CDY57663">
    <property type="protein sequence ID" value="CDY57663"/>
    <property type="gene ID" value="GSBRNA2T00022470001"/>
</dbReference>
<proteinExistence type="predicted"/>
<dbReference type="PaxDb" id="3708-A0A078J4I9"/>
<organism evidence="3 4">
    <name type="scientific">Brassica napus</name>
    <name type="common">Rape</name>
    <dbReference type="NCBI Taxonomy" id="3708"/>
    <lineage>
        <taxon>Eukaryota</taxon>
        <taxon>Viridiplantae</taxon>
        <taxon>Streptophyta</taxon>
        <taxon>Embryophyta</taxon>
        <taxon>Tracheophyta</taxon>
        <taxon>Spermatophyta</taxon>
        <taxon>Magnoliopsida</taxon>
        <taxon>eudicotyledons</taxon>
        <taxon>Gunneridae</taxon>
        <taxon>Pentapetalae</taxon>
        <taxon>rosids</taxon>
        <taxon>malvids</taxon>
        <taxon>Brassicales</taxon>
        <taxon>Brassicaceae</taxon>
        <taxon>Brassiceae</taxon>
        <taxon>Brassica</taxon>
    </lineage>
</organism>
<evidence type="ECO:0000313" key="4">
    <source>
        <dbReference type="Proteomes" id="UP000028999"/>
    </source>
</evidence>